<reference evidence="3" key="2">
    <citation type="journal article" date="2021" name="Sci. Rep.">
        <title>The distribution of antibiotic resistance genes in chicken gut microbiota commensals.</title>
        <authorList>
            <person name="Juricova H."/>
            <person name="Matiasovicova J."/>
            <person name="Kubasova T."/>
            <person name="Cejkova D."/>
            <person name="Rychlik I."/>
        </authorList>
    </citation>
    <scope>NUCLEOTIDE SEQUENCE</scope>
    <source>
        <strain evidence="3">An420c</strain>
    </source>
</reference>
<evidence type="ECO:0000256" key="2">
    <source>
        <dbReference type="SAM" id="Phobius"/>
    </source>
</evidence>
<feature type="region of interest" description="Disordered" evidence="1">
    <location>
        <begin position="87"/>
        <end position="120"/>
    </location>
</feature>
<comment type="caution">
    <text evidence="3">The sequence shown here is derived from an EMBL/GenBank/DDBJ whole genome shotgun (WGS) entry which is preliminary data.</text>
</comment>
<keyword evidence="2" id="KW-1133">Transmembrane helix</keyword>
<keyword evidence="2" id="KW-0812">Transmembrane</keyword>
<dbReference type="RefSeq" id="WP_204908488.1">
    <property type="nucleotide sequence ID" value="NZ_JACJLV010000011.1"/>
</dbReference>
<feature type="compositionally biased region" description="Basic and acidic residues" evidence="1">
    <location>
        <begin position="87"/>
        <end position="109"/>
    </location>
</feature>
<protein>
    <submittedName>
        <fullName evidence="3">Uncharacterized protein</fullName>
    </submittedName>
</protein>
<organism evidence="3 4">
    <name type="scientific">Mordavella massiliensis</name>
    <dbReference type="NCBI Taxonomy" id="1871024"/>
    <lineage>
        <taxon>Bacteria</taxon>
        <taxon>Bacillati</taxon>
        <taxon>Bacillota</taxon>
        <taxon>Clostridia</taxon>
        <taxon>Eubacteriales</taxon>
        <taxon>Clostridiaceae</taxon>
        <taxon>Mordavella</taxon>
    </lineage>
</organism>
<dbReference type="EMBL" id="JACJLV010000011">
    <property type="protein sequence ID" value="MBM6826440.1"/>
    <property type="molecule type" value="Genomic_DNA"/>
</dbReference>
<dbReference type="AlphaFoldDB" id="A0A938X0H2"/>
<sequence>MMLIAGVIVGAMFLMGGAYRLMENKKTGGGTRMYALITYAGLAAVVVCTMELLKPFLTFIPQEYLTLFVFAIDIAVLILGGDTILKPEFEDGGGKKKDNHLSEYRDRQNSYRPKNKKKKK</sequence>
<name>A0A938X0H2_9CLOT</name>
<keyword evidence="2" id="KW-0472">Membrane</keyword>
<evidence type="ECO:0000313" key="4">
    <source>
        <dbReference type="Proteomes" id="UP000713880"/>
    </source>
</evidence>
<feature type="transmembrane region" description="Helical" evidence="2">
    <location>
        <begin position="65"/>
        <end position="85"/>
    </location>
</feature>
<feature type="transmembrane region" description="Helical" evidence="2">
    <location>
        <begin position="34"/>
        <end position="53"/>
    </location>
</feature>
<proteinExistence type="predicted"/>
<dbReference type="Proteomes" id="UP000713880">
    <property type="component" value="Unassembled WGS sequence"/>
</dbReference>
<gene>
    <name evidence="3" type="ORF">H6A13_04865</name>
</gene>
<accession>A0A938X0H2</accession>
<evidence type="ECO:0000313" key="3">
    <source>
        <dbReference type="EMBL" id="MBM6826440.1"/>
    </source>
</evidence>
<evidence type="ECO:0000256" key="1">
    <source>
        <dbReference type="SAM" id="MobiDB-lite"/>
    </source>
</evidence>
<keyword evidence="4" id="KW-1185">Reference proteome</keyword>
<reference evidence="3" key="1">
    <citation type="submission" date="2020-08" db="EMBL/GenBank/DDBJ databases">
        <authorList>
            <person name="Cejkova D."/>
            <person name="Kubasova T."/>
            <person name="Jahodarova E."/>
            <person name="Rychlik I."/>
        </authorList>
    </citation>
    <scope>NUCLEOTIDE SEQUENCE</scope>
    <source>
        <strain evidence="3">An420c</strain>
    </source>
</reference>